<evidence type="ECO:0000313" key="1">
    <source>
        <dbReference type="EMBL" id="KAJ0094210.1"/>
    </source>
</evidence>
<dbReference type="Proteomes" id="UP001164250">
    <property type="component" value="Chromosome 6"/>
</dbReference>
<evidence type="ECO:0000313" key="2">
    <source>
        <dbReference type="Proteomes" id="UP001164250"/>
    </source>
</evidence>
<organism evidence="1 2">
    <name type="scientific">Pistacia atlantica</name>
    <dbReference type="NCBI Taxonomy" id="434234"/>
    <lineage>
        <taxon>Eukaryota</taxon>
        <taxon>Viridiplantae</taxon>
        <taxon>Streptophyta</taxon>
        <taxon>Embryophyta</taxon>
        <taxon>Tracheophyta</taxon>
        <taxon>Spermatophyta</taxon>
        <taxon>Magnoliopsida</taxon>
        <taxon>eudicotyledons</taxon>
        <taxon>Gunneridae</taxon>
        <taxon>Pentapetalae</taxon>
        <taxon>rosids</taxon>
        <taxon>malvids</taxon>
        <taxon>Sapindales</taxon>
        <taxon>Anacardiaceae</taxon>
        <taxon>Pistacia</taxon>
    </lineage>
</organism>
<keyword evidence="2" id="KW-1185">Reference proteome</keyword>
<proteinExistence type="predicted"/>
<name>A0ACC1B5K9_9ROSI</name>
<dbReference type="EMBL" id="CM047902">
    <property type="protein sequence ID" value="KAJ0094210.1"/>
    <property type="molecule type" value="Genomic_DNA"/>
</dbReference>
<accession>A0ACC1B5K9</accession>
<reference evidence="2" key="1">
    <citation type="journal article" date="2023" name="G3 (Bethesda)">
        <title>Genome assembly and association tests identify interacting loci associated with vigor, precocity, and sex in interspecific pistachio rootstocks.</title>
        <authorList>
            <person name="Palmer W."/>
            <person name="Jacygrad E."/>
            <person name="Sagayaradj S."/>
            <person name="Cavanaugh K."/>
            <person name="Han R."/>
            <person name="Bertier L."/>
            <person name="Beede B."/>
            <person name="Kafkas S."/>
            <person name="Golino D."/>
            <person name="Preece J."/>
            <person name="Michelmore R."/>
        </authorList>
    </citation>
    <scope>NUCLEOTIDE SEQUENCE [LARGE SCALE GENOMIC DNA]</scope>
</reference>
<sequence>MKLRPDFEIARSNLMNRHPVPSLDACLSEHLREEQRIHRGGIRVEICVLSSALVVKLLVILLGIVPRSSITTARNRVISSLLVPFDLKGSRVLLIMPPLAPLVLLHCLLPRRLFRILPPTALTNPNTLTPEMVQQMIIYAFSAFELLSNHRVSSKPWYFDSEASNHMTNTVVPLSNVRNYDEDLKINNVDASSLLISAVGDLSSSLTDVFVSPNLSTNLISVGQVG</sequence>
<gene>
    <name evidence="1" type="ORF">Patl1_16593</name>
</gene>
<comment type="caution">
    <text evidence="1">The sequence shown here is derived from an EMBL/GenBank/DDBJ whole genome shotgun (WGS) entry which is preliminary data.</text>
</comment>
<protein>
    <submittedName>
        <fullName evidence="1">Uncharacterized protein</fullName>
    </submittedName>
</protein>